<proteinExistence type="predicted"/>
<organism evidence="2 3">
    <name type="scientific">Nocardia camponoti</name>
    <dbReference type="NCBI Taxonomy" id="1616106"/>
    <lineage>
        <taxon>Bacteria</taxon>
        <taxon>Bacillati</taxon>
        <taxon>Actinomycetota</taxon>
        <taxon>Actinomycetes</taxon>
        <taxon>Mycobacteriales</taxon>
        <taxon>Nocardiaceae</taxon>
        <taxon>Nocardia</taxon>
    </lineage>
</organism>
<evidence type="ECO:0000259" key="1">
    <source>
        <dbReference type="Pfam" id="PF00144"/>
    </source>
</evidence>
<name>A0A917V311_9NOCA</name>
<reference evidence="2" key="2">
    <citation type="submission" date="2020-09" db="EMBL/GenBank/DDBJ databases">
        <authorList>
            <person name="Sun Q."/>
            <person name="Zhou Y."/>
        </authorList>
    </citation>
    <scope>NUCLEOTIDE SEQUENCE</scope>
    <source>
        <strain evidence="2">CGMCC 4.7278</strain>
    </source>
</reference>
<gene>
    <name evidence="2" type="ORF">GCM10011591_00390</name>
</gene>
<dbReference type="PANTHER" id="PTHR46825">
    <property type="entry name" value="D-ALANYL-D-ALANINE-CARBOXYPEPTIDASE/ENDOPEPTIDASE AMPH"/>
    <property type="match status" value="1"/>
</dbReference>
<dbReference type="GO" id="GO:0016787">
    <property type="term" value="F:hydrolase activity"/>
    <property type="evidence" value="ECO:0007669"/>
    <property type="project" value="UniProtKB-KW"/>
</dbReference>
<dbReference type="InterPro" id="IPR001466">
    <property type="entry name" value="Beta-lactam-related"/>
</dbReference>
<dbReference type="AlphaFoldDB" id="A0A917V311"/>
<sequence>MLIASVANKLDVMTVRTTLNAVATQRVMDEIVASGILGLTVRVNDEQGEWVGSAGAAALGEPGEPPVDGHVRIGSNTKTFTATLALQLVAEGKIDLDAPLAGYLPEFGLDERATVRMVLQHTSGIFNFTGEYYEDGTIVSGIAAPGTPLGGEWVARRYESYRPEELVRLALSKPARFEPGTGWSYSNTNYVLARLLIEKVTGRSVAEETRRLIVGPLGLSGTVVPGTSTVLPEPHAHAYYRLGEGEPVDVTEHNPSWISAGGDMISTTADLHTFISALTSGKLLPAPLLSEMFTPGATGIPNMDYGLGVFVVTTEDGKTLISHNGGAAGQAALMYSTLDGRRTLTAALNYVDDSDLSLAVAFQVASQRLVGEVYGGSTPE</sequence>
<dbReference type="Gene3D" id="3.40.710.10">
    <property type="entry name" value="DD-peptidase/beta-lactamase superfamily"/>
    <property type="match status" value="1"/>
</dbReference>
<comment type="caution">
    <text evidence="2">The sequence shown here is derived from an EMBL/GenBank/DDBJ whole genome shotgun (WGS) entry which is preliminary data.</text>
</comment>
<dbReference type="InterPro" id="IPR050491">
    <property type="entry name" value="AmpC-like"/>
</dbReference>
<keyword evidence="2" id="KW-0378">Hydrolase</keyword>
<dbReference type="Proteomes" id="UP000612956">
    <property type="component" value="Unassembled WGS sequence"/>
</dbReference>
<reference evidence="2" key="1">
    <citation type="journal article" date="2014" name="Int. J. Syst. Evol. Microbiol.">
        <title>Complete genome sequence of Corynebacterium casei LMG S-19264T (=DSM 44701T), isolated from a smear-ripened cheese.</title>
        <authorList>
            <consortium name="US DOE Joint Genome Institute (JGI-PGF)"/>
            <person name="Walter F."/>
            <person name="Albersmeier A."/>
            <person name="Kalinowski J."/>
            <person name="Ruckert C."/>
        </authorList>
    </citation>
    <scope>NUCLEOTIDE SEQUENCE</scope>
    <source>
        <strain evidence="2">CGMCC 4.7278</strain>
    </source>
</reference>
<evidence type="ECO:0000313" key="2">
    <source>
        <dbReference type="EMBL" id="GGK32612.1"/>
    </source>
</evidence>
<protein>
    <submittedName>
        <fullName evidence="2">Serine hydrolase</fullName>
    </submittedName>
</protein>
<feature type="domain" description="Beta-lactamase-related" evidence="1">
    <location>
        <begin position="26"/>
        <end position="334"/>
    </location>
</feature>
<dbReference type="PANTHER" id="PTHR46825:SF7">
    <property type="entry name" value="D-ALANYL-D-ALANINE CARBOXYPEPTIDASE"/>
    <property type="match status" value="1"/>
</dbReference>
<dbReference type="InterPro" id="IPR012338">
    <property type="entry name" value="Beta-lactam/transpept-like"/>
</dbReference>
<keyword evidence="3" id="KW-1185">Reference proteome</keyword>
<evidence type="ECO:0000313" key="3">
    <source>
        <dbReference type="Proteomes" id="UP000612956"/>
    </source>
</evidence>
<dbReference type="SUPFAM" id="SSF56601">
    <property type="entry name" value="beta-lactamase/transpeptidase-like"/>
    <property type="match status" value="1"/>
</dbReference>
<dbReference type="EMBL" id="BMMW01000001">
    <property type="protein sequence ID" value="GGK32612.1"/>
    <property type="molecule type" value="Genomic_DNA"/>
</dbReference>
<accession>A0A917V311</accession>
<dbReference type="Pfam" id="PF00144">
    <property type="entry name" value="Beta-lactamase"/>
    <property type="match status" value="1"/>
</dbReference>